<dbReference type="RefSeq" id="WP_259413786.1">
    <property type="nucleotide sequence ID" value="NZ_JANWGH010000001.1"/>
</dbReference>
<dbReference type="SUPFAM" id="SSF56281">
    <property type="entry name" value="Metallo-hydrolase/oxidoreductase"/>
    <property type="match status" value="1"/>
</dbReference>
<keyword evidence="2" id="KW-0479">Metal-binding</keyword>
<keyword evidence="3" id="KW-0378">Hydrolase</keyword>
<dbReference type="PANTHER" id="PTHR46233">
    <property type="entry name" value="HYDROXYACYLGLUTATHIONE HYDROLASE GLOC"/>
    <property type="match status" value="1"/>
</dbReference>
<dbReference type="PANTHER" id="PTHR46233:SF3">
    <property type="entry name" value="HYDROXYACYLGLUTATHIONE HYDROLASE GLOC"/>
    <property type="match status" value="1"/>
</dbReference>
<evidence type="ECO:0000256" key="3">
    <source>
        <dbReference type="ARBA" id="ARBA00022801"/>
    </source>
</evidence>
<dbReference type="InterPro" id="IPR001279">
    <property type="entry name" value="Metallo-B-lactamas"/>
</dbReference>
<keyword evidence="7" id="KW-1185">Reference proteome</keyword>
<comment type="cofactor">
    <cofactor evidence="1">
        <name>Zn(2+)</name>
        <dbReference type="ChEBI" id="CHEBI:29105"/>
    </cofactor>
</comment>
<dbReference type="Proteomes" id="UP001206788">
    <property type="component" value="Unassembled WGS sequence"/>
</dbReference>
<comment type="caution">
    <text evidence="6">The sequence shown here is derived from an EMBL/GenBank/DDBJ whole genome shotgun (WGS) entry which is preliminary data.</text>
</comment>
<evidence type="ECO:0000259" key="5">
    <source>
        <dbReference type="SMART" id="SM00849"/>
    </source>
</evidence>
<organism evidence="6 7">
    <name type="scientific">Algoriphagus limi</name>
    <dbReference type="NCBI Taxonomy" id="2975273"/>
    <lineage>
        <taxon>Bacteria</taxon>
        <taxon>Pseudomonadati</taxon>
        <taxon>Bacteroidota</taxon>
        <taxon>Cytophagia</taxon>
        <taxon>Cytophagales</taxon>
        <taxon>Cyclobacteriaceae</taxon>
        <taxon>Algoriphagus</taxon>
    </lineage>
</organism>
<accession>A0ABT2G4A5</accession>
<reference evidence="6 7" key="1">
    <citation type="submission" date="2022-08" db="EMBL/GenBank/DDBJ databases">
        <title>Algoriphagus sp. CAU 1643 isolated from mud.</title>
        <authorList>
            <person name="Kim W."/>
        </authorList>
    </citation>
    <scope>NUCLEOTIDE SEQUENCE [LARGE SCALE GENOMIC DNA]</scope>
    <source>
        <strain evidence="6 7">CAU 1643</strain>
    </source>
</reference>
<dbReference type="InterPro" id="IPR051453">
    <property type="entry name" value="MBL_Glyoxalase_II"/>
</dbReference>
<dbReference type="EMBL" id="JANWGH010000001">
    <property type="protein sequence ID" value="MCS5490111.1"/>
    <property type="molecule type" value="Genomic_DNA"/>
</dbReference>
<evidence type="ECO:0000313" key="6">
    <source>
        <dbReference type="EMBL" id="MCS5490111.1"/>
    </source>
</evidence>
<dbReference type="Pfam" id="PF00753">
    <property type="entry name" value="Lactamase_B"/>
    <property type="match status" value="1"/>
</dbReference>
<protein>
    <submittedName>
        <fullName evidence="6">MBL fold metallo-hydrolase</fullName>
    </submittedName>
</protein>
<dbReference type="SMART" id="SM00849">
    <property type="entry name" value="Lactamase_B"/>
    <property type="match status" value="1"/>
</dbReference>
<evidence type="ECO:0000256" key="4">
    <source>
        <dbReference type="ARBA" id="ARBA00022833"/>
    </source>
</evidence>
<proteinExistence type="predicted"/>
<sequence length="217" mass="24282">MLKIQTFTFNPFQENTYVISDSEGHAAIVDPGNYETRENQKLVDYIREENLKPELLLNTHCHIDHVLGNAFVKRTFGISLWIHEQESAVLNSAKVFAPNYGFAGYESAEPDGYLTENQIIQIGSERLKVIFVPGHAPGHVVFYHEASQQCIGGDTLFRGSIGRTDLPGGNHDLLLEKIKSELFTLPEKTVVFPGHGPTTTIGFEKEHNPFVGKNARF</sequence>
<evidence type="ECO:0000256" key="2">
    <source>
        <dbReference type="ARBA" id="ARBA00022723"/>
    </source>
</evidence>
<evidence type="ECO:0000313" key="7">
    <source>
        <dbReference type="Proteomes" id="UP001206788"/>
    </source>
</evidence>
<dbReference type="Gene3D" id="3.60.15.10">
    <property type="entry name" value="Ribonuclease Z/Hydroxyacylglutathione hydrolase-like"/>
    <property type="match status" value="1"/>
</dbReference>
<evidence type="ECO:0000256" key="1">
    <source>
        <dbReference type="ARBA" id="ARBA00001947"/>
    </source>
</evidence>
<feature type="domain" description="Metallo-beta-lactamase" evidence="5">
    <location>
        <begin position="13"/>
        <end position="195"/>
    </location>
</feature>
<name>A0ABT2G4A5_9BACT</name>
<keyword evidence="4" id="KW-0862">Zinc</keyword>
<gene>
    <name evidence="6" type="ORF">NY014_06705</name>
</gene>
<dbReference type="InterPro" id="IPR036866">
    <property type="entry name" value="RibonucZ/Hydroxyglut_hydro"/>
</dbReference>